<proteinExistence type="predicted"/>
<keyword evidence="2" id="KW-0349">Heme</keyword>
<dbReference type="GO" id="GO:0009055">
    <property type="term" value="F:electron transfer activity"/>
    <property type="evidence" value="ECO:0007669"/>
    <property type="project" value="InterPro"/>
</dbReference>
<keyword evidence="4" id="KW-0249">Electron transport</keyword>
<accession>A0A5C2H939</accession>
<dbReference type="KEGG" id="apai:APAC_0587"/>
<dbReference type="RefSeq" id="WP_130232693.1">
    <property type="nucleotide sequence ID" value="NZ_BMEF01000002.1"/>
</dbReference>
<dbReference type="EMBL" id="CP035928">
    <property type="protein sequence ID" value="QEP33736.1"/>
    <property type="molecule type" value="Genomic_DNA"/>
</dbReference>
<keyword evidence="7" id="KW-1185">Reference proteome</keyword>
<dbReference type="Gene3D" id="1.10.760.10">
    <property type="entry name" value="Cytochrome c-like domain"/>
    <property type="match status" value="2"/>
</dbReference>
<protein>
    <submittedName>
        <fullName evidence="6">Sulfur oxidation protein SoxCD, diheme cytochrome c subunit</fullName>
    </submittedName>
</protein>
<dbReference type="InterPro" id="IPR009056">
    <property type="entry name" value="Cyt_c-like_dom"/>
</dbReference>
<dbReference type="PANTHER" id="PTHR35008:SF8">
    <property type="entry name" value="ALCOHOL DEHYDROGENASE CYTOCHROME C SUBUNIT"/>
    <property type="match status" value="1"/>
</dbReference>
<name>A0A5C2H939_9BACT</name>
<evidence type="ECO:0000313" key="6">
    <source>
        <dbReference type="EMBL" id="QEP33736.1"/>
    </source>
</evidence>
<keyword evidence="3" id="KW-0479">Metal-binding</keyword>
<dbReference type="OrthoDB" id="9811281at2"/>
<dbReference type="Proteomes" id="UP000322726">
    <property type="component" value="Chromosome"/>
</dbReference>
<evidence type="ECO:0000256" key="1">
    <source>
        <dbReference type="ARBA" id="ARBA00022448"/>
    </source>
</evidence>
<gene>
    <name evidence="6" type="primary">soxD</name>
    <name evidence="6" type="ORF">APAC_0587</name>
</gene>
<evidence type="ECO:0000313" key="7">
    <source>
        <dbReference type="Proteomes" id="UP000322726"/>
    </source>
</evidence>
<organism evidence="6 7">
    <name type="scientific">Malaciobacter pacificus</name>
    <dbReference type="NCBI Taxonomy" id="1080223"/>
    <lineage>
        <taxon>Bacteria</taxon>
        <taxon>Pseudomonadati</taxon>
        <taxon>Campylobacterota</taxon>
        <taxon>Epsilonproteobacteria</taxon>
        <taxon>Campylobacterales</taxon>
        <taxon>Arcobacteraceae</taxon>
        <taxon>Malaciobacter</taxon>
    </lineage>
</organism>
<evidence type="ECO:0000256" key="3">
    <source>
        <dbReference type="ARBA" id="ARBA00022723"/>
    </source>
</evidence>
<evidence type="ECO:0000256" key="4">
    <source>
        <dbReference type="ARBA" id="ARBA00022982"/>
    </source>
</evidence>
<keyword evidence="5" id="KW-0408">Iron</keyword>
<dbReference type="AlphaFoldDB" id="A0A5C2H939"/>
<dbReference type="GO" id="GO:0005506">
    <property type="term" value="F:iron ion binding"/>
    <property type="evidence" value="ECO:0007669"/>
    <property type="project" value="InterPro"/>
</dbReference>
<dbReference type="Pfam" id="PF00034">
    <property type="entry name" value="Cytochrom_C"/>
    <property type="match status" value="1"/>
</dbReference>
<dbReference type="InterPro" id="IPR002323">
    <property type="entry name" value="Cyt_CIE"/>
</dbReference>
<dbReference type="SUPFAM" id="SSF46626">
    <property type="entry name" value="Cytochrome c"/>
    <property type="match status" value="2"/>
</dbReference>
<reference evidence="6 7" key="2">
    <citation type="submission" date="2019-09" db="EMBL/GenBank/DDBJ databases">
        <title>Complete genome sequencing of four Arcobacter species reveals a diverse suite of mobile elements.</title>
        <authorList>
            <person name="Miller W.G."/>
            <person name="Yee E."/>
            <person name="Bono J.L."/>
        </authorList>
    </citation>
    <scope>NUCLEOTIDE SEQUENCE [LARGE SCALE GENOMIC DNA]</scope>
    <source>
        <strain evidence="6 7">LMG 26638</strain>
    </source>
</reference>
<dbReference type="InterPro" id="IPR036909">
    <property type="entry name" value="Cyt_c-like_dom_sf"/>
</dbReference>
<dbReference type="PRINTS" id="PR00607">
    <property type="entry name" value="CYTCHROMECIE"/>
</dbReference>
<keyword evidence="1" id="KW-0813">Transport</keyword>
<dbReference type="InterPro" id="IPR051459">
    <property type="entry name" value="Cytochrome_c-type_DH"/>
</dbReference>
<evidence type="ECO:0000256" key="2">
    <source>
        <dbReference type="ARBA" id="ARBA00022617"/>
    </source>
</evidence>
<reference evidence="6 7" key="3">
    <citation type="submission" date="2019-09" db="EMBL/GenBank/DDBJ databases">
        <title>Taxonomic note: a critical rebuttal of the proposed division of the genus Arcobacter into six genera, emended descriptions of Arcobacter anaerophilus and the genus Arcobacter, and an assessment of genus-level boundaries for Epsilonproteobacteria using in silico genomic comparator tools.</title>
        <authorList>
            <person name="On S.L.W."/>
            <person name="Miller W.G."/>
            <person name="Biggs P."/>
            <person name="Cornelius A."/>
            <person name="Vandamme P."/>
        </authorList>
    </citation>
    <scope>NUCLEOTIDE SEQUENCE [LARGE SCALE GENOMIC DNA]</scope>
    <source>
        <strain evidence="6 7">LMG 26638</strain>
    </source>
</reference>
<sequence length="401" mass="43992">MFKLENITKKLNSSILALGASALLASSLYAANGVSVDGAVKYPTKDGKYGPYYVPTTDGKNFNNGRAATKNEIAVWNIDVRPDGEGLPKYDMKHGKPVMEDGEPKKAEGSVEWGEELYDAQCAMCHGEYGIGGKGYPMLAGGTVASLKIQRLNPADENPNPETPIRTIGSYWPYASTVYWYVQDSMPFNHPKSLTNSETYAITAYLLSINNVKYEGEEMDYEFVLDREKMMKIKMPNADGFYPEVDTKNPQDGIENMRKLLSDPTIYGKGTKCMTNCFEKQYGKGTTVDDLLMKIKIPLDDGIVQPVSTERSLPEKKAEGSVHPGKAGYEAKCSACHANQAIGAPVLGDKDAWAKVMNKGLDAVYKNALNGINAMPPKGGHMDTPDDEIKQIVDYMIEASK</sequence>
<dbReference type="GO" id="GO:0020037">
    <property type="term" value="F:heme binding"/>
    <property type="evidence" value="ECO:0007669"/>
    <property type="project" value="InterPro"/>
</dbReference>
<reference evidence="7" key="1">
    <citation type="submission" date="2019-09" db="EMBL/GenBank/DDBJ databases">
        <title>Complete genome sequencing of four Arcobacter species reveals a diverse suite of mobile elements.</title>
        <authorList>
            <person name="On S.L.W."/>
            <person name="Miller W.G."/>
            <person name="Biggs P."/>
            <person name="Cornelius A."/>
            <person name="Vandamme P."/>
        </authorList>
    </citation>
    <scope>NUCLEOTIDE SEQUENCE [LARGE SCALE GENOMIC DNA]</scope>
    <source>
        <strain evidence="7">LMG 26638</strain>
    </source>
</reference>
<dbReference type="Pfam" id="PF13442">
    <property type="entry name" value="Cytochrome_CBB3"/>
    <property type="match status" value="1"/>
</dbReference>
<dbReference type="PANTHER" id="PTHR35008">
    <property type="entry name" value="BLL4482 PROTEIN-RELATED"/>
    <property type="match status" value="1"/>
</dbReference>
<dbReference type="PROSITE" id="PS51007">
    <property type="entry name" value="CYTC"/>
    <property type="match status" value="2"/>
</dbReference>
<evidence type="ECO:0000256" key="5">
    <source>
        <dbReference type="ARBA" id="ARBA00023004"/>
    </source>
</evidence>